<evidence type="ECO:0000313" key="1">
    <source>
        <dbReference type="EMBL" id="VDN39274.1"/>
    </source>
</evidence>
<name>A0A183ELY6_9BILA</name>
<organism evidence="3">
    <name type="scientific">Gongylonema pulchrum</name>
    <dbReference type="NCBI Taxonomy" id="637853"/>
    <lineage>
        <taxon>Eukaryota</taxon>
        <taxon>Metazoa</taxon>
        <taxon>Ecdysozoa</taxon>
        <taxon>Nematoda</taxon>
        <taxon>Chromadorea</taxon>
        <taxon>Rhabditida</taxon>
        <taxon>Spirurina</taxon>
        <taxon>Spiruromorpha</taxon>
        <taxon>Spiruroidea</taxon>
        <taxon>Gongylonematidae</taxon>
        <taxon>Gongylonema</taxon>
    </lineage>
</organism>
<evidence type="ECO:0000313" key="2">
    <source>
        <dbReference type="Proteomes" id="UP000271098"/>
    </source>
</evidence>
<dbReference type="OrthoDB" id="360653at2759"/>
<reference evidence="3" key="1">
    <citation type="submission" date="2016-06" db="UniProtKB">
        <authorList>
            <consortium name="WormBaseParasite"/>
        </authorList>
    </citation>
    <scope>IDENTIFICATION</scope>
</reference>
<reference evidence="1 2" key="2">
    <citation type="submission" date="2018-11" db="EMBL/GenBank/DDBJ databases">
        <authorList>
            <consortium name="Pathogen Informatics"/>
        </authorList>
    </citation>
    <scope>NUCLEOTIDE SEQUENCE [LARGE SCALE GENOMIC DNA]</scope>
</reference>
<accession>A0A183ELY6</accession>
<evidence type="ECO:0000313" key="3">
    <source>
        <dbReference type="WBParaSite" id="GPUH_0002200401-mRNA-1"/>
    </source>
</evidence>
<keyword evidence="2" id="KW-1185">Reference proteome</keyword>
<dbReference type="Proteomes" id="UP000271098">
    <property type="component" value="Unassembled WGS sequence"/>
</dbReference>
<dbReference type="EMBL" id="UYRT01093948">
    <property type="protein sequence ID" value="VDN39274.1"/>
    <property type="molecule type" value="Genomic_DNA"/>
</dbReference>
<dbReference type="WBParaSite" id="GPUH_0002200401-mRNA-1">
    <property type="protein sequence ID" value="GPUH_0002200401-mRNA-1"/>
    <property type="gene ID" value="GPUH_0002200401"/>
</dbReference>
<sequence length="216" mass="24745">MLNFFGDISDVPLFDLWIMPMVGTLTSRVIAARESAELERKVFEFYANICSKRMPLQVTLKVQRHSFFDATNHLEVRSRLIGILKAPEEFDTDIVACCLTAYPWFWRESENPGEIEAVYTILEKSVKNPGKSDAHLALLAANAIGMLSESLFRRITLDDLLKYYRIMENDETALCVLCMIMPFVESFNEFRTDITCLSQVMPCVCIALSEMSDRQM</sequence>
<proteinExistence type="predicted"/>
<gene>
    <name evidence="1" type="ORF">GPUH_LOCUS21977</name>
</gene>
<protein>
    <submittedName>
        <fullName evidence="3">Xpo1 domain-containing protein</fullName>
    </submittedName>
</protein>
<dbReference type="AlphaFoldDB" id="A0A183ELY6"/>